<dbReference type="InterPro" id="IPR017871">
    <property type="entry name" value="ABC_transporter-like_CS"/>
</dbReference>
<keyword evidence="4" id="KW-0547">Nucleotide-binding</keyword>
<feature type="domain" description="ABC transporter" evidence="6">
    <location>
        <begin position="10"/>
        <end position="237"/>
    </location>
</feature>
<evidence type="ECO:0000259" key="6">
    <source>
        <dbReference type="PROSITE" id="PS50893"/>
    </source>
</evidence>
<evidence type="ECO:0000313" key="8">
    <source>
        <dbReference type="Proteomes" id="UP000317624"/>
    </source>
</evidence>
<keyword evidence="8" id="KW-1185">Reference proteome</keyword>
<proteinExistence type="inferred from homology"/>
<dbReference type="GO" id="GO:0016887">
    <property type="term" value="F:ATP hydrolysis activity"/>
    <property type="evidence" value="ECO:0007669"/>
    <property type="project" value="InterPro"/>
</dbReference>
<dbReference type="AlphaFoldDB" id="A0A558BP51"/>
<dbReference type="InterPro" id="IPR003439">
    <property type="entry name" value="ABC_transporter-like_ATP-bd"/>
</dbReference>
<dbReference type="SMART" id="SM00382">
    <property type="entry name" value="AAA"/>
    <property type="match status" value="1"/>
</dbReference>
<dbReference type="Gene3D" id="3.40.50.300">
    <property type="entry name" value="P-loop containing nucleotide triphosphate hydrolases"/>
    <property type="match status" value="1"/>
</dbReference>
<dbReference type="RefSeq" id="WP_144850966.1">
    <property type="nucleotide sequence ID" value="NZ_VMRJ01000005.1"/>
</dbReference>
<protein>
    <submittedName>
        <fullName evidence="7">ABC transporter ATP-binding protein</fullName>
    </submittedName>
</protein>
<evidence type="ECO:0000256" key="3">
    <source>
        <dbReference type="ARBA" id="ARBA00022458"/>
    </source>
</evidence>
<dbReference type="OrthoDB" id="9804819at2"/>
<reference evidence="7 8" key="1">
    <citation type="submission" date="2019-07" db="EMBL/GenBank/DDBJ databases">
        <title>Hymenobacter sp. straun FUR1 Genome sequencing and assembly.</title>
        <authorList>
            <person name="Chhetri G."/>
        </authorList>
    </citation>
    <scope>NUCLEOTIDE SEQUENCE [LARGE SCALE GENOMIC DNA]</scope>
    <source>
        <strain evidence="7 8">Fur1</strain>
    </source>
</reference>
<dbReference type="Pfam" id="PF13732">
    <property type="entry name" value="DrrA1-3_C"/>
    <property type="match status" value="1"/>
</dbReference>
<dbReference type="PANTHER" id="PTHR42711">
    <property type="entry name" value="ABC TRANSPORTER ATP-BINDING PROTEIN"/>
    <property type="match status" value="1"/>
</dbReference>
<evidence type="ECO:0000256" key="5">
    <source>
        <dbReference type="ARBA" id="ARBA00022840"/>
    </source>
</evidence>
<dbReference type="InterPro" id="IPR025302">
    <property type="entry name" value="DrrA1/2-like_C"/>
</dbReference>
<evidence type="ECO:0000256" key="1">
    <source>
        <dbReference type="ARBA" id="ARBA00005417"/>
    </source>
</evidence>
<dbReference type="PANTHER" id="PTHR42711:SF5">
    <property type="entry name" value="ABC TRANSPORTER ATP-BINDING PROTEIN NATA"/>
    <property type="match status" value="1"/>
</dbReference>
<keyword evidence="5 7" id="KW-0067">ATP-binding</keyword>
<gene>
    <name evidence="7" type="ORF">FNT36_18990</name>
</gene>
<dbReference type="GO" id="GO:0005524">
    <property type="term" value="F:ATP binding"/>
    <property type="evidence" value="ECO:0007669"/>
    <property type="project" value="UniProtKB-KW"/>
</dbReference>
<evidence type="ECO:0000313" key="7">
    <source>
        <dbReference type="EMBL" id="TVT38287.1"/>
    </source>
</evidence>
<dbReference type="PROSITE" id="PS00211">
    <property type="entry name" value="ABC_TRANSPORTER_1"/>
    <property type="match status" value="1"/>
</dbReference>
<accession>A0A558BP51</accession>
<name>A0A558BP51_9BACT</name>
<dbReference type="EMBL" id="VMRJ01000005">
    <property type="protein sequence ID" value="TVT38287.1"/>
    <property type="molecule type" value="Genomic_DNA"/>
</dbReference>
<keyword evidence="3" id="KW-0536">Nodulation</keyword>
<dbReference type="InterPro" id="IPR003593">
    <property type="entry name" value="AAA+_ATPase"/>
</dbReference>
<dbReference type="InterPro" id="IPR050763">
    <property type="entry name" value="ABC_transporter_ATP-binding"/>
</dbReference>
<dbReference type="InterPro" id="IPR027417">
    <property type="entry name" value="P-loop_NTPase"/>
</dbReference>
<dbReference type="Pfam" id="PF00005">
    <property type="entry name" value="ABC_tran"/>
    <property type="match status" value="1"/>
</dbReference>
<comment type="caution">
    <text evidence="7">The sequence shown here is derived from an EMBL/GenBank/DDBJ whole genome shotgun (WGS) entry which is preliminary data.</text>
</comment>
<sequence length="320" mass="36231">MPHSTAAPILEVRNVRKQYAAHTALDGVSLAVPEQSIFGLLGPNGAGKTSLIRIITQITGADAGEVFFRGEKLNPSHIADIGYLPEERGLYKKMKVGEQLIYLAQLRGLSRADAVQRIKKWLDRFDIKAWAEKNVEDLSKGMQQKVQFVATVLHEPKLIILDEPFSGFDPINANLIKDEILRLKQEGAAIIFSTHRMESVEEMCDSIALINRSRKVLDGPVTAIRNQFKNNTYEVEGQGKLMVVHPDFEVIEQRERENDHFYARIQLHAGTTPNDLLRYLIGRVEVQAFREQVPSINEIFIRRVRETMPETLHETANALL</sequence>
<organism evidence="7 8">
    <name type="scientific">Hymenobacter setariae</name>
    <dbReference type="NCBI Taxonomy" id="2594794"/>
    <lineage>
        <taxon>Bacteria</taxon>
        <taxon>Pseudomonadati</taxon>
        <taxon>Bacteroidota</taxon>
        <taxon>Cytophagia</taxon>
        <taxon>Cytophagales</taxon>
        <taxon>Hymenobacteraceae</taxon>
        <taxon>Hymenobacter</taxon>
    </lineage>
</organism>
<dbReference type="SUPFAM" id="SSF52540">
    <property type="entry name" value="P-loop containing nucleoside triphosphate hydrolases"/>
    <property type="match status" value="1"/>
</dbReference>
<comment type="similarity">
    <text evidence="1">Belongs to the ABC transporter superfamily.</text>
</comment>
<keyword evidence="2" id="KW-0813">Transport</keyword>
<dbReference type="PROSITE" id="PS50893">
    <property type="entry name" value="ABC_TRANSPORTER_2"/>
    <property type="match status" value="1"/>
</dbReference>
<evidence type="ECO:0000256" key="2">
    <source>
        <dbReference type="ARBA" id="ARBA00022448"/>
    </source>
</evidence>
<evidence type="ECO:0000256" key="4">
    <source>
        <dbReference type="ARBA" id="ARBA00022741"/>
    </source>
</evidence>
<dbReference type="Proteomes" id="UP000317624">
    <property type="component" value="Unassembled WGS sequence"/>
</dbReference>